<evidence type="ECO:0000313" key="3">
    <source>
        <dbReference type="Proteomes" id="UP000295163"/>
    </source>
</evidence>
<dbReference type="AlphaFoldDB" id="A0A4R5YIF0"/>
<dbReference type="InterPro" id="IPR010985">
    <property type="entry name" value="Ribbon_hlx_hlx"/>
</dbReference>
<protein>
    <submittedName>
        <fullName evidence="2">Ribbon-helix-helix protein, CopG family</fullName>
    </submittedName>
</protein>
<accession>A0A4R5YIF0</accession>
<reference evidence="2 3" key="1">
    <citation type="submission" date="2019-03" db="EMBL/GenBank/DDBJ databases">
        <title>Genome Sequencing and Assembly of Various Microbes Isolated from Partially Reclaimed Soil and Acid Mine Drainage (AMD) Site.</title>
        <authorList>
            <person name="Steinbock B."/>
            <person name="Bechtold R."/>
            <person name="Sevigny J.L."/>
            <person name="Thomas D."/>
            <person name="Cuthill L.R."/>
            <person name="Aveiro Johannsen E.J."/>
            <person name="Thomas K."/>
            <person name="Ghosh A."/>
        </authorList>
    </citation>
    <scope>NUCLEOTIDE SEQUENCE [LARGE SCALE GENOMIC DNA]</scope>
    <source>
        <strain evidence="2 3">S-A3</strain>
    </source>
</reference>
<dbReference type="Proteomes" id="UP000295163">
    <property type="component" value="Unassembled WGS sequence"/>
</dbReference>
<proteinExistence type="predicted"/>
<evidence type="ECO:0000259" key="1">
    <source>
        <dbReference type="Pfam" id="PF01402"/>
    </source>
</evidence>
<dbReference type="Pfam" id="PF01402">
    <property type="entry name" value="RHH_1"/>
    <property type="match status" value="1"/>
</dbReference>
<dbReference type="EMBL" id="SMZT01000002">
    <property type="protein sequence ID" value="TDL44655.1"/>
    <property type="molecule type" value="Genomic_DNA"/>
</dbReference>
<organism evidence="2 3">
    <name type="scientific">Kocuria rosea</name>
    <name type="common">Deinococcus erythromyxa</name>
    <name type="synonym">Micrococcus rubens</name>
    <dbReference type="NCBI Taxonomy" id="1275"/>
    <lineage>
        <taxon>Bacteria</taxon>
        <taxon>Bacillati</taxon>
        <taxon>Actinomycetota</taxon>
        <taxon>Actinomycetes</taxon>
        <taxon>Micrococcales</taxon>
        <taxon>Micrococcaceae</taxon>
        <taxon>Kocuria</taxon>
    </lineage>
</organism>
<dbReference type="InterPro" id="IPR002145">
    <property type="entry name" value="CopG"/>
</dbReference>
<feature type="domain" description="Ribbon-helix-helix protein CopG" evidence="1">
    <location>
        <begin position="51"/>
        <end position="87"/>
    </location>
</feature>
<dbReference type="SUPFAM" id="SSF47598">
    <property type="entry name" value="Ribbon-helix-helix"/>
    <property type="match status" value="1"/>
</dbReference>
<dbReference type="RefSeq" id="WP_133409733.1">
    <property type="nucleotide sequence ID" value="NZ_SMZT01000002.1"/>
</dbReference>
<evidence type="ECO:0000313" key="2">
    <source>
        <dbReference type="EMBL" id="TDL44655.1"/>
    </source>
</evidence>
<gene>
    <name evidence="2" type="ORF">E2R59_06200</name>
</gene>
<name>A0A4R5YIF0_KOCRO</name>
<comment type="caution">
    <text evidence="2">The sequence shown here is derived from an EMBL/GenBank/DDBJ whole genome shotgun (WGS) entry which is preliminary data.</text>
</comment>
<dbReference type="GeneID" id="64346999"/>
<sequence>MTPEPRTSQGRPVPDNEIERLAREAEAGYDPAMLRRSGGRKPIGSAAARVVPVRLDPELDAAVKQRALSENSTASDVIRDALHAWLKSA</sequence>
<dbReference type="GO" id="GO:0006355">
    <property type="term" value="P:regulation of DNA-templated transcription"/>
    <property type="evidence" value="ECO:0007669"/>
    <property type="project" value="InterPro"/>
</dbReference>